<dbReference type="PANTHER" id="PTHR37534:SF12">
    <property type="entry name" value="ZN(2)-C6 FUNGAL-TYPE DOMAIN-CONTAINING PROTEIN"/>
    <property type="match status" value="1"/>
</dbReference>
<feature type="compositionally biased region" description="Polar residues" evidence="3">
    <location>
        <begin position="110"/>
        <end position="125"/>
    </location>
</feature>
<reference evidence="5 6" key="1">
    <citation type="journal article" date="2014" name="BMC Genomics">
        <title>Genome sequencing of four Aureobasidium pullulans varieties: biotechnological potential, stress tolerance, and description of new species.</title>
        <authorList>
            <person name="Gostin Ar C."/>
            <person name="Ohm R.A."/>
            <person name="Kogej T."/>
            <person name="Sonjak S."/>
            <person name="Turk M."/>
            <person name="Zajc J."/>
            <person name="Zalar P."/>
            <person name="Grube M."/>
            <person name="Sun H."/>
            <person name="Han J."/>
            <person name="Sharma A."/>
            <person name="Chiniquy J."/>
            <person name="Ngan C.Y."/>
            <person name="Lipzen A."/>
            <person name="Barry K."/>
            <person name="Grigoriev I.V."/>
            <person name="Gunde-Cimerman N."/>
        </authorList>
    </citation>
    <scope>NUCLEOTIDE SEQUENCE [LARGE SCALE GENOMIC DNA]</scope>
    <source>
        <strain evidence="5 6">EXF-150</strain>
    </source>
</reference>
<dbReference type="STRING" id="1043002.A0A074XKE7"/>
<dbReference type="Pfam" id="PF00172">
    <property type="entry name" value="Zn_clus"/>
    <property type="match status" value="1"/>
</dbReference>
<dbReference type="GO" id="GO:0000981">
    <property type="term" value="F:DNA-binding transcription factor activity, RNA polymerase II-specific"/>
    <property type="evidence" value="ECO:0007669"/>
    <property type="project" value="InterPro"/>
</dbReference>
<dbReference type="Gene3D" id="4.10.240.10">
    <property type="entry name" value="Zn(2)-C6 fungal-type DNA-binding domain"/>
    <property type="match status" value="1"/>
</dbReference>
<evidence type="ECO:0000313" key="6">
    <source>
        <dbReference type="Proteomes" id="UP000030706"/>
    </source>
</evidence>
<sequence length="649" mass="72214">MSSSITPANSKSNTKMAASKDAKSNASKMHRRSRTGCYTCRLRRKKCDEGKPGCKACTHLGVQCVYKRPMWWSNTAKRAEQKELVKDRIKLTQTAKKAKDASTPPPSLCKTETGSDSKPSSRTPSVCTPFAPEINFTQVSPEGYFALPPPEALLSHPPYPMFSPYEVDIKTERQIFINDVPTRRDSTISTFSTFQPPPMGSSCHGFAPESWVQQDYFEMQQESFTEEPVNFEFFDLPHGKTAPNHETVIEVDEADKPLLNHFIQKVSKLIFPILDANQHSSTRSDIILPALETNKSYLHCCLSVSGLHKKSTEDVPSEEIDEHILRHRYAAISELCAALNEDKNHAQILEATLGMIFFQCSVGRATDTIPDIPWHQHFQAASDLVDRLELPTTVIAAMQCGDVSRPPFNMALTAWIDILGATMLGRYPRFADTYRDLNIGKGSAGLSELMGCDDNIMFLISEIACLEAHKLEGMDDLVLCDYVKILGHSIGYCEPGPGAVKSAFSGTGAIKPKQLSINVTAAFMYAARIYLCSLVPGFRLDDHNVTSLVSAFCNVMEYIPAGPEGHDRSLVWPLLVVGSVSLPTSSFRSMFEERCSRLGEAASFGSFGRVRELFKDVWLLVDSEAAIGSYQNVSWRDVMRQKEWDFLLI</sequence>
<dbReference type="PROSITE" id="PS50048">
    <property type="entry name" value="ZN2_CY6_FUNGAL_2"/>
    <property type="match status" value="1"/>
</dbReference>
<accession>A0A074XKE7</accession>
<name>A0A074XKE7_AURPU</name>
<dbReference type="OrthoDB" id="5294180at2759"/>
<feature type="compositionally biased region" description="Polar residues" evidence="3">
    <location>
        <begin position="1"/>
        <end position="14"/>
    </location>
</feature>
<dbReference type="GeneID" id="40752132"/>
<dbReference type="EMBL" id="KL584983">
    <property type="protein sequence ID" value="KEQ84144.1"/>
    <property type="molecule type" value="Genomic_DNA"/>
</dbReference>
<dbReference type="GO" id="GO:0008270">
    <property type="term" value="F:zinc ion binding"/>
    <property type="evidence" value="ECO:0007669"/>
    <property type="project" value="InterPro"/>
</dbReference>
<comment type="subcellular location">
    <subcellularLocation>
        <location evidence="1">Nucleus</location>
    </subcellularLocation>
</comment>
<dbReference type="SUPFAM" id="SSF57701">
    <property type="entry name" value="Zn2/Cys6 DNA-binding domain"/>
    <property type="match status" value="1"/>
</dbReference>
<evidence type="ECO:0000259" key="4">
    <source>
        <dbReference type="PROSITE" id="PS50048"/>
    </source>
</evidence>
<dbReference type="InterPro" id="IPR001138">
    <property type="entry name" value="Zn2Cys6_DnaBD"/>
</dbReference>
<dbReference type="InterPro" id="IPR021858">
    <property type="entry name" value="Fun_TF"/>
</dbReference>
<dbReference type="CDD" id="cd00067">
    <property type="entry name" value="GAL4"/>
    <property type="match status" value="1"/>
</dbReference>
<feature type="region of interest" description="Disordered" evidence="3">
    <location>
        <begin position="93"/>
        <end position="125"/>
    </location>
</feature>
<evidence type="ECO:0000256" key="2">
    <source>
        <dbReference type="ARBA" id="ARBA00023242"/>
    </source>
</evidence>
<keyword evidence="2" id="KW-0539">Nucleus</keyword>
<feature type="domain" description="Zn(2)-C6 fungal-type" evidence="4">
    <location>
        <begin position="36"/>
        <end position="66"/>
    </location>
</feature>
<dbReference type="HOGENOM" id="CLU_011522_0_0_1"/>
<dbReference type="PANTHER" id="PTHR37534">
    <property type="entry name" value="TRANSCRIPTIONAL ACTIVATOR PROTEIN UGA3"/>
    <property type="match status" value="1"/>
</dbReference>
<dbReference type="GO" id="GO:0005634">
    <property type="term" value="C:nucleus"/>
    <property type="evidence" value="ECO:0007669"/>
    <property type="project" value="UniProtKB-SubCell"/>
</dbReference>
<feature type="region of interest" description="Disordered" evidence="3">
    <location>
        <begin position="1"/>
        <end position="29"/>
    </location>
</feature>
<evidence type="ECO:0000256" key="3">
    <source>
        <dbReference type="SAM" id="MobiDB-lite"/>
    </source>
</evidence>
<organism evidence="5 6">
    <name type="scientific">Aureobasidium pullulans EXF-150</name>
    <dbReference type="NCBI Taxonomy" id="1043002"/>
    <lineage>
        <taxon>Eukaryota</taxon>
        <taxon>Fungi</taxon>
        <taxon>Dikarya</taxon>
        <taxon>Ascomycota</taxon>
        <taxon>Pezizomycotina</taxon>
        <taxon>Dothideomycetes</taxon>
        <taxon>Dothideomycetidae</taxon>
        <taxon>Dothideales</taxon>
        <taxon>Saccotheciaceae</taxon>
        <taxon>Aureobasidium</taxon>
    </lineage>
</organism>
<evidence type="ECO:0000313" key="5">
    <source>
        <dbReference type="EMBL" id="KEQ84144.1"/>
    </source>
</evidence>
<dbReference type="SMART" id="SM00066">
    <property type="entry name" value="GAL4"/>
    <property type="match status" value="1"/>
</dbReference>
<proteinExistence type="predicted"/>
<dbReference type="RefSeq" id="XP_029760331.1">
    <property type="nucleotide sequence ID" value="XM_029909826.1"/>
</dbReference>
<dbReference type="Proteomes" id="UP000030706">
    <property type="component" value="Unassembled WGS sequence"/>
</dbReference>
<dbReference type="AlphaFoldDB" id="A0A074XKE7"/>
<keyword evidence="6" id="KW-1185">Reference proteome</keyword>
<protein>
    <recommendedName>
        <fullName evidence="4">Zn(2)-C6 fungal-type domain-containing protein</fullName>
    </recommendedName>
</protein>
<evidence type="ECO:0000256" key="1">
    <source>
        <dbReference type="ARBA" id="ARBA00004123"/>
    </source>
</evidence>
<dbReference type="PROSITE" id="PS00463">
    <property type="entry name" value="ZN2_CY6_FUNGAL_1"/>
    <property type="match status" value="1"/>
</dbReference>
<dbReference type="Pfam" id="PF11951">
    <property type="entry name" value="Fungal_trans_2"/>
    <property type="match status" value="1"/>
</dbReference>
<gene>
    <name evidence="5" type="ORF">M438DRAFT_406206</name>
</gene>
<dbReference type="InterPro" id="IPR036864">
    <property type="entry name" value="Zn2-C6_fun-type_DNA-bd_sf"/>
</dbReference>